<feature type="domain" description="RING-type" evidence="5">
    <location>
        <begin position="653"/>
        <end position="693"/>
    </location>
</feature>
<keyword evidence="2" id="KW-0378">Hydrolase</keyword>
<dbReference type="PROSITE" id="PS50089">
    <property type="entry name" value="ZF_RING_2"/>
    <property type="match status" value="1"/>
</dbReference>
<evidence type="ECO:0000256" key="4">
    <source>
        <dbReference type="PROSITE-ProRule" id="PRU00175"/>
    </source>
</evidence>
<evidence type="ECO:0000259" key="7">
    <source>
        <dbReference type="PROSITE" id="PS51194"/>
    </source>
</evidence>
<dbReference type="PROSITE" id="PS51194">
    <property type="entry name" value="HELICASE_CTER"/>
    <property type="match status" value="1"/>
</dbReference>
<feature type="domain" description="Helicase ATP-binding" evidence="6">
    <location>
        <begin position="342"/>
        <end position="511"/>
    </location>
</feature>
<dbReference type="GO" id="GO:0016787">
    <property type="term" value="F:hydrolase activity"/>
    <property type="evidence" value="ECO:0007669"/>
    <property type="project" value="UniProtKB-KW"/>
</dbReference>
<dbReference type="GO" id="GO:0006281">
    <property type="term" value="P:DNA repair"/>
    <property type="evidence" value="ECO:0007669"/>
    <property type="project" value="TreeGrafter"/>
</dbReference>
<keyword evidence="4" id="KW-0863">Zinc-finger</keyword>
<dbReference type="PANTHER" id="PTHR45626">
    <property type="entry name" value="TRANSCRIPTION TERMINATION FACTOR 2-RELATED"/>
    <property type="match status" value="1"/>
</dbReference>
<dbReference type="InterPro" id="IPR049730">
    <property type="entry name" value="SNF2/RAD54-like_C"/>
</dbReference>
<keyword evidence="3" id="KW-0067">ATP-binding</keyword>
<dbReference type="SUPFAM" id="SSF57850">
    <property type="entry name" value="RING/U-box"/>
    <property type="match status" value="1"/>
</dbReference>
<evidence type="ECO:0000313" key="8">
    <source>
        <dbReference type="EMBL" id="KAK6504470.1"/>
    </source>
</evidence>
<protein>
    <submittedName>
        <fullName evidence="8">Uncharacterized protein</fullName>
    </submittedName>
</protein>
<evidence type="ECO:0000259" key="5">
    <source>
        <dbReference type="PROSITE" id="PS50089"/>
    </source>
</evidence>
<dbReference type="GO" id="GO:0008094">
    <property type="term" value="F:ATP-dependent activity, acting on DNA"/>
    <property type="evidence" value="ECO:0007669"/>
    <property type="project" value="TreeGrafter"/>
</dbReference>
<dbReference type="InterPro" id="IPR001650">
    <property type="entry name" value="Helicase_C-like"/>
</dbReference>
<dbReference type="EMBL" id="JAVHJM010000010">
    <property type="protein sequence ID" value="KAK6504470.1"/>
    <property type="molecule type" value="Genomic_DNA"/>
</dbReference>
<dbReference type="InterPro" id="IPR027417">
    <property type="entry name" value="P-loop_NTPase"/>
</dbReference>
<dbReference type="PANTHER" id="PTHR45626:SF52">
    <property type="entry name" value="SINGLE-STRANDED DNA-DEPENDENT ATPASE (EUROFUNG)"/>
    <property type="match status" value="1"/>
</dbReference>
<dbReference type="Pfam" id="PF00176">
    <property type="entry name" value="SNF2-rel_dom"/>
    <property type="match status" value="1"/>
</dbReference>
<sequence length="877" mass="98683">MGSPKRDLPAQLDTDTAGQPYLKVPKLYHVRRFADVESEFDLDSQYDSPWSSNCASPRFIVQSLYDSQNESDIVSSLAEETSPHTAPNHTTINARNSSLDHINKVPEIKFELDNTDSRKKVCLGSTLLDACSASLNNVTAGQELSVSAIGISLQVWVAKQYLGIIKQPASTSFRNIANRFGIDCRFYLPCLDFITTNSPVEFQVVVDLYCFEDEKFAIGRALSSSHIYLQDPYKKEEGVSYSNPHILEVSDPEVMQSLASETVNLSTQSLVGDMSTNLVVEELQSRNNEISDLFTTGTHNIPSLESLNIQISTSITVKLKEHQNVGVAWMLQKEGHARAISINCSLKSRGGILADEMGMGKTLTTLALIATSRDISLRQDSTQSSGTTLIVCPKSVITGWEEQIQRFTTNFTYVIHEPVNRLLPEINFSDYDVVITTYTALHSRSRTAGKVSEFYWRRIILDEAHIIRERSTKQAKKICMLRSENRWCLTGTPIQNKLDDYGSLLEFLQHETHGTRSAFRSRIIKLLGQRNEGSLQELQQLVSDTTLRRLKLHSRLDLPVRRDMVHQLDFNDDEERLHRLLGLFVNAKIQNAIRQGTFKNIGTYVTQLILRLRQVCNHGVHLLPPSVQEELRQFESQGGEEYAISHTFTKAICELCKSVELSASESGNSVTYEDCQHTICSKCDTNAMECPLCFKSTQDDTLTAIQPSTKVQNLISNLRSGFNEKSVVFSCWTKMLDLVEVALRNNEIGFTRMEGSLTTNERKERIQTFRNDPNCRVFLSTLGSGSTGLDLTVASEVHLLEPQFNPMLEEQALARVHRIGQTSPVTTVRYIMRGSYEEQILERQNKKLQLAELCVSGTVRASGSIEKYLECLEAVIR</sequence>
<dbReference type="InterPro" id="IPR038718">
    <property type="entry name" value="SNF2-like_sf"/>
</dbReference>
<gene>
    <name evidence="8" type="ORF">TWF506_002665</name>
</gene>
<feature type="domain" description="Helicase C-terminal" evidence="7">
    <location>
        <begin position="710"/>
        <end position="866"/>
    </location>
</feature>
<evidence type="ECO:0000259" key="6">
    <source>
        <dbReference type="PROSITE" id="PS51192"/>
    </source>
</evidence>
<dbReference type="InterPro" id="IPR014001">
    <property type="entry name" value="Helicase_ATP-bd"/>
</dbReference>
<dbReference type="GO" id="GO:0005524">
    <property type="term" value="F:ATP binding"/>
    <property type="evidence" value="ECO:0007669"/>
    <property type="project" value="UniProtKB-KW"/>
</dbReference>
<dbReference type="InterPro" id="IPR050628">
    <property type="entry name" value="SNF2_RAD54_helicase_TF"/>
</dbReference>
<dbReference type="Gene3D" id="3.40.50.300">
    <property type="entry name" value="P-loop containing nucleotide triphosphate hydrolases"/>
    <property type="match status" value="1"/>
</dbReference>
<evidence type="ECO:0000256" key="2">
    <source>
        <dbReference type="ARBA" id="ARBA00022801"/>
    </source>
</evidence>
<dbReference type="InterPro" id="IPR001841">
    <property type="entry name" value="Znf_RING"/>
</dbReference>
<dbReference type="CDD" id="cd18793">
    <property type="entry name" value="SF2_C_SNF"/>
    <property type="match status" value="1"/>
</dbReference>
<dbReference type="PROSITE" id="PS51192">
    <property type="entry name" value="HELICASE_ATP_BIND_1"/>
    <property type="match status" value="1"/>
</dbReference>
<organism evidence="8 9">
    <name type="scientific">Arthrobotrys conoides</name>
    <dbReference type="NCBI Taxonomy" id="74498"/>
    <lineage>
        <taxon>Eukaryota</taxon>
        <taxon>Fungi</taxon>
        <taxon>Dikarya</taxon>
        <taxon>Ascomycota</taxon>
        <taxon>Pezizomycotina</taxon>
        <taxon>Orbiliomycetes</taxon>
        <taxon>Orbiliales</taxon>
        <taxon>Orbiliaceae</taxon>
        <taxon>Arthrobotrys</taxon>
    </lineage>
</organism>
<dbReference type="CDD" id="cd18008">
    <property type="entry name" value="DEXDc_SHPRH-like"/>
    <property type="match status" value="1"/>
</dbReference>
<dbReference type="Proteomes" id="UP001307849">
    <property type="component" value="Unassembled WGS sequence"/>
</dbReference>
<keyword evidence="1" id="KW-0547">Nucleotide-binding</keyword>
<reference evidence="8 9" key="1">
    <citation type="submission" date="2019-10" db="EMBL/GenBank/DDBJ databases">
        <authorList>
            <person name="Palmer J.M."/>
        </authorList>
    </citation>
    <scope>NUCLEOTIDE SEQUENCE [LARGE SCALE GENOMIC DNA]</scope>
    <source>
        <strain evidence="8 9">TWF506</strain>
    </source>
</reference>
<dbReference type="SMART" id="SM00487">
    <property type="entry name" value="DEXDc"/>
    <property type="match status" value="1"/>
</dbReference>
<dbReference type="Pfam" id="PF00271">
    <property type="entry name" value="Helicase_C"/>
    <property type="match status" value="1"/>
</dbReference>
<comment type="caution">
    <text evidence="8">The sequence shown here is derived from an EMBL/GenBank/DDBJ whole genome shotgun (WGS) entry which is preliminary data.</text>
</comment>
<keyword evidence="9" id="KW-1185">Reference proteome</keyword>
<dbReference type="InterPro" id="IPR000330">
    <property type="entry name" value="SNF2_N"/>
</dbReference>
<dbReference type="SMART" id="SM00490">
    <property type="entry name" value="HELICc"/>
    <property type="match status" value="1"/>
</dbReference>
<dbReference type="GO" id="GO:0008270">
    <property type="term" value="F:zinc ion binding"/>
    <property type="evidence" value="ECO:0007669"/>
    <property type="project" value="UniProtKB-KW"/>
</dbReference>
<keyword evidence="4" id="KW-0479">Metal-binding</keyword>
<accession>A0AAN8NIN4</accession>
<name>A0AAN8NIN4_9PEZI</name>
<dbReference type="GO" id="GO:0005634">
    <property type="term" value="C:nucleus"/>
    <property type="evidence" value="ECO:0007669"/>
    <property type="project" value="TreeGrafter"/>
</dbReference>
<evidence type="ECO:0000256" key="1">
    <source>
        <dbReference type="ARBA" id="ARBA00022741"/>
    </source>
</evidence>
<evidence type="ECO:0000256" key="3">
    <source>
        <dbReference type="ARBA" id="ARBA00022840"/>
    </source>
</evidence>
<evidence type="ECO:0000313" key="9">
    <source>
        <dbReference type="Proteomes" id="UP001307849"/>
    </source>
</evidence>
<keyword evidence="4" id="KW-0862">Zinc</keyword>
<dbReference type="Gene3D" id="3.40.50.10810">
    <property type="entry name" value="Tandem AAA-ATPase domain"/>
    <property type="match status" value="1"/>
</dbReference>
<proteinExistence type="predicted"/>
<dbReference type="AlphaFoldDB" id="A0AAN8NIN4"/>
<dbReference type="SUPFAM" id="SSF52540">
    <property type="entry name" value="P-loop containing nucleoside triphosphate hydrolases"/>
    <property type="match status" value="2"/>
</dbReference>